<gene>
    <name evidence="3" type="ORF">MTY_0525</name>
</gene>
<dbReference type="InterPro" id="IPR013096">
    <property type="entry name" value="Cupin_2"/>
</dbReference>
<proteinExistence type="predicted"/>
<dbReference type="PANTHER" id="PTHR46797">
    <property type="entry name" value="HTH-TYPE TRANSCRIPTIONAL REGULATOR"/>
    <property type="match status" value="1"/>
</dbReference>
<dbReference type="Gene3D" id="1.10.260.40">
    <property type="entry name" value="lambda repressor-like DNA-binding domains"/>
    <property type="match status" value="1"/>
</dbReference>
<dbReference type="PANTHER" id="PTHR46797:SF19">
    <property type="entry name" value="BLL2473 PROTEIN"/>
    <property type="match status" value="1"/>
</dbReference>
<dbReference type="SMART" id="SM00530">
    <property type="entry name" value="HTH_XRE"/>
    <property type="match status" value="1"/>
</dbReference>
<organism evidence="3">
    <name type="scientific">Moorella thermoacetica Y72</name>
    <dbReference type="NCBI Taxonomy" id="1325331"/>
    <lineage>
        <taxon>Bacteria</taxon>
        <taxon>Bacillati</taxon>
        <taxon>Bacillota</taxon>
        <taxon>Clostridia</taxon>
        <taxon>Neomoorellales</taxon>
        <taxon>Neomoorellaceae</taxon>
        <taxon>Neomoorella</taxon>
    </lineage>
</organism>
<name>A0A0S6UDX7_NEOTH</name>
<dbReference type="Gene3D" id="2.60.120.10">
    <property type="entry name" value="Jelly Rolls"/>
    <property type="match status" value="1"/>
</dbReference>
<dbReference type="InterPro" id="IPR011051">
    <property type="entry name" value="RmlC_Cupin_sf"/>
</dbReference>
<evidence type="ECO:0000256" key="1">
    <source>
        <dbReference type="ARBA" id="ARBA00023125"/>
    </source>
</evidence>
<dbReference type="CDD" id="cd02209">
    <property type="entry name" value="cupin_XRE_C"/>
    <property type="match status" value="1"/>
</dbReference>
<dbReference type="Pfam" id="PF01381">
    <property type="entry name" value="HTH_3"/>
    <property type="match status" value="1"/>
</dbReference>
<dbReference type="GO" id="GO:0003677">
    <property type="term" value="F:DNA binding"/>
    <property type="evidence" value="ECO:0007669"/>
    <property type="project" value="UniProtKB-KW"/>
</dbReference>
<dbReference type="GO" id="GO:0003700">
    <property type="term" value="F:DNA-binding transcription factor activity"/>
    <property type="evidence" value="ECO:0007669"/>
    <property type="project" value="TreeGrafter"/>
</dbReference>
<dbReference type="SUPFAM" id="SSF51182">
    <property type="entry name" value="RmlC-like cupins"/>
    <property type="match status" value="1"/>
</dbReference>
<dbReference type="InterPro" id="IPR014710">
    <property type="entry name" value="RmlC-like_jellyroll"/>
</dbReference>
<dbReference type="InterPro" id="IPR050807">
    <property type="entry name" value="TransReg_Diox_bact_type"/>
</dbReference>
<dbReference type="Pfam" id="PF07883">
    <property type="entry name" value="Cupin_2"/>
    <property type="match status" value="1"/>
</dbReference>
<keyword evidence="1" id="KW-0238">DNA-binding</keyword>
<dbReference type="Proteomes" id="UP000063718">
    <property type="component" value="Unassembled WGS sequence"/>
</dbReference>
<dbReference type="InterPro" id="IPR001387">
    <property type="entry name" value="Cro/C1-type_HTH"/>
</dbReference>
<reference evidence="3" key="1">
    <citation type="journal article" date="2014" name="Gene">
        <title>Genome-guided analysis of transformation efficiency and carbon dioxide assimilation by Moorella thermoacetica Y72.</title>
        <authorList>
            <person name="Tsukahara K."/>
            <person name="Kita A."/>
            <person name="Nakashimada Y."/>
            <person name="Hoshino T."/>
            <person name="Murakami K."/>
        </authorList>
    </citation>
    <scope>NUCLEOTIDE SEQUENCE [LARGE SCALE GENOMIC DNA]</scope>
    <source>
        <strain evidence="3">Y72</strain>
    </source>
</reference>
<dbReference type="AlphaFoldDB" id="A0A0S6UDX7"/>
<dbReference type="SUPFAM" id="SSF47413">
    <property type="entry name" value="lambda repressor-like DNA-binding domains"/>
    <property type="match status" value="1"/>
</dbReference>
<evidence type="ECO:0000259" key="2">
    <source>
        <dbReference type="PROSITE" id="PS50943"/>
    </source>
</evidence>
<accession>A0A0S6UDX7</accession>
<dbReference type="RefSeq" id="WP_025773245.1">
    <property type="nucleotide sequence ID" value="NZ_DF238840.1"/>
</dbReference>
<dbReference type="EMBL" id="DF238840">
    <property type="protein sequence ID" value="GAF25195.1"/>
    <property type="molecule type" value="Genomic_DNA"/>
</dbReference>
<evidence type="ECO:0000313" key="3">
    <source>
        <dbReference type="EMBL" id="GAF25195.1"/>
    </source>
</evidence>
<protein>
    <submittedName>
        <fullName evidence="3">Predicted transcriptional regulators</fullName>
    </submittedName>
</protein>
<dbReference type="CDD" id="cd00093">
    <property type="entry name" value="HTH_XRE"/>
    <property type="match status" value="1"/>
</dbReference>
<dbReference type="InterPro" id="IPR010982">
    <property type="entry name" value="Lambda_DNA-bd_dom_sf"/>
</dbReference>
<sequence>MLGKKIRQLRRERGMSLKDVAEKTGLTSSFLSQVERDLADPSITSLRKIAEALDIPIFYFLLNHEDHSPVVRKDQRKVLRFPQSHLTYELLSPDLNRNMEVMMARLEPGAASCDEPLAHPGEECIVVLQGVMEIDIGGEVFRVETGDSIYYYASIPHKLWSVGEEELVFISAITPPQF</sequence>
<feature type="domain" description="HTH cro/C1-type" evidence="2">
    <location>
        <begin position="6"/>
        <end position="60"/>
    </location>
</feature>
<dbReference type="GO" id="GO:0005829">
    <property type="term" value="C:cytosol"/>
    <property type="evidence" value="ECO:0007669"/>
    <property type="project" value="TreeGrafter"/>
</dbReference>
<dbReference type="PROSITE" id="PS50943">
    <property type="entry name" value="HTH_CROC1"/>
    <property type="match status" value="1"/>
</dbReference>